<dbReference type="AlphaFoldDB" id="A0A915K1F8"/>
<dbReference type="GO" id="GO:1990904">
    <property type="term" value="C:ribonucleoprotein complex"/>
    <property type="evidence" value="ECO:0007669"/>
    <property type="project" value="UniProtKB-KW"/>
</dbReference>
<dbReference type="Pfam" id="PF22935">
    <property type="entry name" value="RM44_endonuclase"/>
    <property type="match status" value="1"/>
</dbReference>
<dbReference type="OMA" id="EWISAAM"/>
<evidence type="ECO:0000313" key="10">
    <source>
        <dbReference type="Proteomes" id="UP000887565"/>
    </source>
</evidence>
<evidence type="ECO:0000256" key="7">
    <source>
        <dbReference type="ARBA" id="ARBA00035187"/>
    </source>
</evidence>
<evidence type="ECO:0000259" key="9">
    <source>
        <dbReference type="Pfam" id="PF22935"/>
    </source>
</evidence>
<dbReference type="GO" id="GO:0006396">
    <property type="term" value="P:RNA processing"/>
    <property type="evidence" value="ECO:0007669"/>
    <property type="project" value="InterPro"/>
</dbReference>
<comment type="subcellular location">
    <subcellularLocation>
        <location evidence="1">Mitochondrion</location>
    </subcellularLocation>
</comment>
<sequence length="304" mass="35262">MCLTLQFRNYEAELFAFGSRLKERFNMDTLRKAFLFKSHLEQDRAQRANLSEHQESDTVIAEHNQDFIDTGKKWRIDEETENKKIQNTDFPPKDETLTDSFFAVVGGINHDSGCQRAERFVQDFLLTKLYGKDINEIFNVREPELLLMAVLKSRGESAPEPRLLRQSGSFTVTPIYVVGFYVEKQLLGQSAGESVSIARKMAAREKSRSPYVFDRDHNLDDLKNRTNYRFSSEISDNEASLLLDLVNSVENEPLTPDLLNTTFKNVIEPTFGVVLRRRLKHYFYKGTPHRKVKRNFIQPKPETI</sequence>
<evidence type="ECO:0000256" key="1">
    <source>
        <dbReference type="ARBA" id="ARBA00004173"/>
    </source>
</evidence>
<evidence type="ECO:0000256" key="6">
    <source>
        <dbReference type="ARBA" id="ARBA00024034"/>
    </source>
</evidence>
<evidence type="ECO:0000256" key="2">
    <source>
        <dbReference type="ARBA" id="ARBA00022946"/>
    </source>
</evidence>
<dbReference type="WBParaSite" id="nRc.2.0.1.t32508-RA">
    <property type="protein sequence ID" value="nRc.2.0.1.t32508-RA"/>
    <property type="gene ID" value="nRc.2.0.1.g32508"/>
</dbReference>
<dbReference type="GO" id="GO:0005739">
    <property type="term" value="C:mitochondrion"/>
    <property type="evidence" value="ECO:0007669"/>
    <property type="project" value="UniProtKB-SubCell"/>
</dbReference>
<feature type="domain" description="Large ribosomal subunit protein mL44 endonuclease" evidence="9">
    <location>
        <begin position="9"/>
        <end position="73"/>
    </location>
</feature>
<keyword evidence="2" id="KW-0809">Transit peptide</keyword>
<keyword evidence="3" id="KW-0689">Ribosomal protein</keyword>
<dbReference type="Pfam" id="PF22892">
    <property type="entry name" value="DSRM_MRPL44"/>
    <property type="match status" value="1"/>
</dbReference>
<keyword evidence="10" id="KW-1185">Reference proteome</keyword>
<evidence type="ECO:0000256" key="3">
    <source>
        <dbReference type="ARBA" id="ARBA00022980"/>
    </source>
</evidence>
<evidence type="ECO:0000313" key="11">
    <source>
        <dbReference type="WBParaSite" id="nRc.2.0.1.t32508-RA"/>
    </source>
</evidence>
<proteinExistence type="inferred from homology"/>
<dbReference type="InterPro" id="IPR036389">
    <property type="entry name" value="RNase_III_sf"/>
</dbReference>
<keyword evidence="4" id="KW-0496">Mitochondrion</keyword>
<feature type="domain" description="Large ribosomal subunit protein mL44 dsRNA binding" evidence="8">
    <location>
        <begin position="138"/>
        <end position="231"/>
    </location>
</feature>
<dbReference type="Gene3D" id="1.10.1520.10">
    <property type="entry name" value="Ribonuclease III domain"/>
    <property type="match status" value="1"/>
</dbReference>
<dbReference type="GO" id="GO:0004525">
    <property type="term" value="F:ribonuclease III activity"/>
    <property type="evidence" value="ECO:0007669"/>
    <property type="project" value="InterPro"/>
</dbReference>
<evidence type="ECO:0000256" key="5">
    <source>
        <dbReference type="ARBA" id="ARBA00023274"/>
    </source>
</evidence>
<dbReference type="Gene3D" id="3.30.160.20">
    <property type="match status" value="1"/>
</dbReference>
<keyword evidence="5" id="KW-0687">Ribonucleoprotein</keyword>
<organism evidence="10 11">
    <name type="scientific">Romanomermis culicivorax</name>
    <name type="common">Nematode worm</name>
    <dbReference type="NCBI Taxonomy" id="13658"/>
    <lineage>
        <taxon>Eukaryota</taxon>
        <taxon>Metazoa</taxon>
        <taxon>Ecdysozoa</taxon>
        <taxon>Nematoda</taxon>
        <taxon>Enoplea</taxon>
        <taxon>Dorylaimia</taxon>
        <taxon>Mermithida</taxon>
        <taxon>Mermithoidea</taxon>
        <taxon>Mermithidae</taxon>
        <taxon>Romanomermis</taxon>
    </lineage>
</organism>
<protein>
    <recommendedName>
        <fullName evidence="7">Large ribosomal subunit protein mL44</fullName>
    </recommendedName>
</protein>
<dbReference type="CDD" id="cd19874">
    <property type="entry name" value="DSRM_MRPL44"/>
    <property type="match status" value="1"/>
</dbReference>
<dbReference type="GO" id="GO:0003725">
    <property type="term" value="F:double-stranded RNA binding"/>
    <property type="evidence" value="ECO:0007669"/>
    <property type="project" value="InterPro"/>
</dbReference>
<name>A0A915K1F8_ROMCU</name>
<evidence type="ECO:0000256" key="4">
    <source>
        <dbReference type="ARBA" id="ARBA00023128"/>
    </source>
</evidence>
<dbReference type="InterPro" id="IPR055189">
    <property type="entry name" value="RM44_endonuclase"/>
</dbReference>
<dbReference type="InterPro" id="IPR044444">
    <property type="entry name" value="Ribosomal_mL44_DSRM_metazoa"/>
</dbReference>
<comment type="similarity">
    <text evidence="6">Belongs to the ribonuclease III family. Mitochondrion-specific ribosomal protein mL44 subfamily.</text>
</comment>
<reference evidence="11" key="1">
    <citation type="submission" date="2022-11" db="UniProtKB">
        <authorList>
            <consortium name="WormBaseParasite"/>
        </authorList>
    </citation>
    <scope>IDENTIFICATION</scope>
</reference>
<evidence type="ECO:0000259" key="8">
    <source>
        <dbReference type="Pfam" id="PF22892"/>
    </source>
</evidence>
<dbReference type="GO" id="GO:0005840">
    <property type="term" value="C:ribosome"/>
    <property type="evidence" value="ECO:0007669"/>
    <property type="project" value="UniProtKB-KW"/>
</dbReference>
<dbReference type="Proteomes" id="UP000887565">
    <property type="component" value="Unplaced"/>
</dbReference>
<accession>A0A915K1F8</accession>
<dbReference type="SUPFAM" id="SSF69065">
    <property type="entry name" value="RNase III domain-like"/>
    <property type="match status" value="1"/>
</dbReference>